<reference evidence="2" key="1">
    <citation type="submission" date="2018-02" db="EMBL/GenBank/DDBJ databases">
        <title>Rhizophora mucronata_Transcriptome.</title>
        <authorList>
            <person name="Meera S.P."/>
            <person name="Sreeshan A."/>
            <person name="Augustine A."/>
        </authorList>
    </citation>
    <scope>NUCLEOTIDE SEQUENCE</scope>
    <source>
        <tissue evidence="2">Leaf</tissue>
    </source>
</reference>
<proteinExistence type="predicted"/>
<keyword evidence="1" id="KW-0812">Transmembrane</keyword>
<evidence type="ECO:0000256" key="1">
    <source>
        <dbReference type="SAM" id="Phobius"/>
    </source>
</evidence>
<name>A0A2P2KGA3_RHIMU</name>
<keyword evidence="1" id="KW-0472">Membrane</keyword>
<keyword evidence="1" id="KW-1133">Transmembrane helix</keyword>
<sequence length="43" mass="4849">MLKKFSKALHSSLSWSNNIALIMVTTFILTKDMKYCLLASSVL</sequence>
<dbReference type="EMBL" id="GGEC01024268">
    <property type="protein sequence ID" value="MBX04752.1"/>
    <property type="molecule type" value="Transcribed_RNA"/>
</dbReference>
<dbReference type="AlphaFoldDB" id="A0A2P2KGA3"/>
<organism evidence="2">
    <name type="scientific">Rhizophora mucronata</name>
    <name type="common">Asiatic mangrove</name>
    <dbReference type="NCBI Taxonomy" id="61149"/>
    <lineage>
        <taxon>Eukaryota</taxon>
        <taxon>Viridiplantae</taxon>
        <taxon>Streptophyta</taxon>
        <taxon>Embryophyta</taxon>
        <taxon>Tracheophyta</taxon>
        <taxon>Spermatophyta</taxon>
        <taxon>Magnoliopsida</taxon>
        <taxon>eudicotyledons</taxon>
        <taxon>Gunneridae</taxon>
        <taxon>Pentapetalae</taxon>
        <taxon>rosids</taxon>
        <taxon>fabids</taxon>
        <taxon>Malpighiales</taxon>
        <taxon>Rhizophoraceae</taxon>
        <taxon>Rhizophora</taxon>
    </lineage>
</organism>
<accession>A0A2P2KGA3</accession>
<feature type="transmembrane region" description="Helical" evidence="1">
    <location>
        <begin position="12"/>
        <end position="30"/>
    </location>
</feature>
<protein>
    <submittedName>
        <fullName evidence="2">Uncharacterized protein</fullName>
    </submittedName>
</protein>
<evidence type="ECO:0000313" key="2">
    <source>
        <dbReference type="EMBL" id="MBX04752.1"/>
    </source>
</evidence>